<evidence type="ECO:0008006" key="3">
    <source>
        <dbReference type="Google" id="ProtNLM"/>
    </source>
</evidence>
<reference evidence="1 2" key="1">
    <citation type="submission" date="2019-02" db="EMBL/GenBank/DDBJ databases">
        <title>Deep-cultivation of Planctomycetes and their phenomic and genomic characterization uncovers novel biology.</title>
        <authorList>
            <person name="Wiegand S."/>
            <person name="Jogler M."/>
            <person name="Boedeker C."/>
            <person name="Pinto D."/>
            <person name="Vollmers J."/>
            <person name="Rivas-Marin E."/>
            <person name="Kohn T."/>
            <person name="Peeters S.H."/>
            <person name="Heuer A."/>
            <person name="Rast P."/>
            <person name="Oberbeckmann S."/>
            <person name="Bunk B."/>
            <person name="Jeske O."/>
            <person name="Meyerdierks A."/>
            <person name="Storesund J.E."/>
            <person name="Kallscheuer N."/>
            <person name="Luecker S."/>
            <person name="Lage O.M."/>
            <person name="Pohl T."/>
            <person name="Merkel B.J."/>
            <person name="Hornburger P."/>
            <person name="Mueller R.-W."/>
            <person name="Bruemmer F."/>
            <person name="Labrenz M."/>
            <person name="Spormann A.M."/>
            <person name="Op den Camp H."/>
            <person name="Overmann J."/>
            <person name="Amann R."/>
            <person name="Jetten M.S.M."/>
            <person name="Mascher T."/>
            <person name="Medema M.H."/>
            <person name="Devos D.P."/>
            <person name="Kaster A.-K."/>
            <person name="Ovreas L."/>
            <person name="Rohde M."/>
            <person name="Galperin M.Y."/>
            <person name="Jogler C."/>
        </authorList>
    </citation>
    <scope>NUCLEOTIDE SEQUENCE [LARGE SCALE GENOMIC DNA]</scope>
    <source>
        <strain evidence="1 2">EC9</strain>
    </source>
</reference>
<evidence type="ECO:0000313" key="2">
    <source>
        <dbReference type="Proteomes" id="UP000319557"/>
    </source>
</evidence>
<gene>
    <name evidence="1" type="ORF">EC9_44480</name>
</gene>
<protein>
    <recommendedName>
        <fullName evidence="3">Response regulatory domain-containing protein</fullName>
    </recommendedName>
</protein>
<evidence type="ECO:0000313" key="1">
    <source>
        <dbReference type="EMBL" id="QDS90241.1"/>
    </source>
</evidence>
<dbReference type="InterPro" id="IPR011006">
    <property type="entry name" value="CheY-like_superfamily"/>
</dbReference>
<dbReference type="RefSeq" id="WP_145348089.1">
    <property type="nucleotide sequence ID" value="NZ_CP036261.1"/>
</dbReference>
<dbReference type="Gene3D" id="3.40.50.2300">
    <property type="match status" value="1"/>
</dbReference>
<sequence>MSGWLVVNQNIELTDRTRQQVNSRGLACETAHNWQTAEQRLLGNRYDVIVVDQAVETGDNRDVYQHIADSTGRLTSKFVVTGDQPALVGEGTDSGVLRCESKMLSDIDRLIRQVSA</sequence>
<dbReference type="KEGG" id="ruv:EC9_44480"/>
<dbReference type="SUPFAM" id="SSF52172">
    <property type="entry name" value="CheY-like"/>
    <property type="match status" value="1"/>
</dbReference>
<dbReference type="Proteomes" id="UP000319557">
    <property type="component" value="Chromosome"/>
</dbReference>
<name>A0A517M5U8_9BACT</name>
<organism evidence="1 2">
    <name type="scientific">Rosistilla ulvae</name>
    <dbReference type="NCBI Taxonomy" id="1930277"/>
    <lineage>
        <taxon>Bacteria</taxon>
        <taxon>Pseudomonadati</taxon>
        <taxon>Planctomycetota</taxon>
        <taxon>Planctomycetia</taxon>
        <taxon>Pirellulales</taxon>
        <taxon>Pirellulaceae</taxon>
        <taxon>Rosistilla</taxon>
    </lineage>
</organism>
<dbReference type="AlphaFoldDB" id="A0A517M5U8"/>
<proteinExistence type="predicted"/>
<dbReference type="OrthoDB" id="277157at2"/>
<accession>A0A517M5U8</accession>
<dbReference type="EMBL" id="CP036261">
    <property type="protein sequence ID" value="QDS90241.1"/>
    <property type="molecule type" value="Genomic_DNA"/>
</dbReference>
<keyword evidence="2" id="KW-1185">Reference proteome</keyword>